<keyword evidence="5 7" id="KW-1133">Transmembrane helix</keyword>
<dbReference type="InterPro" id="IPR035906">
    <property type="entry name" value="MetI-like_sf"/>
</dbReference>
<name>A0A1H7LC62_9FIRM</name>
<keyword evidence="10" id="KW-1185">Reference proteome</keyword>
<evidence type="ECO:0000256" key="7">
    <source>
        <dbReference type="RuleBase" id="RU363032"/>
    </source>
</evidence>
<evidence type="ECO:0000256" key="6">
    <source>
        <dbReference type="ARBA" id="ARBA00023136"/>
    </source>
</evidence>
<dbReference type="Gene3D" id="1.10.3720.10">
    <property type="entry name" value="MetI-like"/>
    <property type="match status" value="1"/>
</dbReference>
<dbReference type="Pfam" id="PF00528">
    <property type="entry name" value="BPD_transp_1"/>
    <property type="match status" value="1"/>
</dbReference>
<dbReference type="AlphaFoldDB" id="A0A1H7LC62"/>
<dbReference type="CDD" id="cd06261">
    <property type="entry name" value="TM_PBP2"/>
    <property type="match status" value="1"/>
</dbReference>
<sequence>MSRRVQRIFAYTILILVSFLCLFWFYALFINATRSNSELSSGFSLIPGTALVKNWNSMRHCALPVMNSMKNSMVIALSSSLLCSYFSIMTAYGIHAYCFKGRKLFYTIMIGFMMIPRQVTALGFISLVDDMHLMDTFIPLIIPEIASPIVFYYMIKYMESTLPMSLVEAARIDGASEIFVFNRIVLPLMRPAFAVQMIFKFVESWNNYFIPALILHEDNKKTMPIVISLLRSANFANYDNGLIYMVIAFSILPSIIIYLFLSRLIISGITSGGIKG</sequence>
<evidence type="ECO:0000256" key="3">
    <source>
        <dbReference type="ARBA" id="ARBA00022475"/>
    </source>
</evidence>
<keyword evidence="2 7" id="KW-0813">Transport</keyword>
<evidence type="ECO:0000313" key="10">
    <source>
        <dbReference type="Proteomes" id="UP000182321"/>
    </source>
</evidence>
<dbReference type="PROSITE" id="PS50928">
    <property type="entry name" value="ABC_TM1"/>
    <property type="match status" value="1"/>
</dbReference>
<comment type="subcellular location">
    <subcellularLocation>
        <location evidence="1 7">Cell membrane</location>
        <topology evidence="1 7">Multi-pass membrane protein</topology>
    </subcellularLocation>
</comment>
<proteinExistence type="inferred from homology"/>
<dbReference type="EMBL" id="FNZX01000015">
    <property type="protein sequence ID" value="SEK96468.1"/>
    <property type="molecule type" value="Genomic_DNA"/>
</dbReference>
<dbReference type="GO" id="GO:0055085">
    <property type="term" value="P:transmembrane transport"/>
    <property type="evidence" value="ECO:0007669"/>
    <property type="project" value="InterPro"/>
</dbReference>
<feature type="transmembrane region" description="Helical" evidence="7">
    <location>
        <begin position="9"/>
        <end position="30"/>
    </location>
</feature>
<dbReference type="PANTHER" id="PTHR43744">
    <property type="entry name" value="ABC TRANSPORTER PERMEASE PROTEIN MG189-RELATED-RELATED"/>
    <property type="match status" value="1"/>
</dbReference>
<feature type="domain" description="ABC transmembrane type-1" evidence="8">
    <location>
        <begin position="69"/>
        <end position="261"/>
    </location>
</feature>
<keyword evidence="3" id="KW-1003">Cell membrane</keyword>
<feature type="transmembrane region" description="Helical" evidence="7">
    <location>
        <begin position="73"/>
        <end position="92"/>
    </location>
</feature>
<protein>
    <submittedName>
        <fullName evidence="9">Multiple sugar transport system permease protein</fullName>
    </submittedName>
</protein>
<keyword evidence="6 7" id="KW-0472">Membrane</keyword>
<reference evidence="10" key="1">
    <citation type="submission" date="2016-10" db="EMBL/GenBank/DDBJ databases">
        <authorList>
            <person name="Varghese N."/>
        </authorList>
    </citation>
    <scope>NUCLEOTIDE SEQUENCE [LARGE SCALE GENOMIC DNA]</scope>
    <source>
        <strain evidence="10">ACV-9</strain>
    </source>
</reference>
<comment type="similarity">
    <text evidence="7">Belongs to the binding-protein-dependent transport system permease family.</text>
</comment>
<evidence type="ECO:0000256" key="5">
    <source>
        <dbReference type="ARBA" id="ARBA00022989"/>
    </source>
</evidence>
<feature type="transmembrane region" description="Helical" evidence="7">
    <location>
        <begin position="242"/>
        <end position="261"/>
    </location>
</feature>
<accession>A0A1H7LC62</accession>
<dbReference type="GO" id="GO:0005886">
    <property type="term" value="C:plasma membrane"/>
    <property type="evidence" value="ECO:0007669"/>
    <property type="project" value="UniProtKB-SubCell"/>
</dbReference>
<feature type="transmembrane region" description="Helical" evidence="7">
    <location>
        <begin position="104"/>
        <end position="125"/>
    </location>
</feature>
<evidence type="ECO:0000259" key="8">
    <source>
        <dbReference type="PROSITE" id="PS50928"/>
    </source>
</evidence>
<dbReference type="Proteomes" id="UP000182321">
    <property type="component" value="Unassembled WGS sequence"/>
</dbReference>
<feature type="transmembrane region" description="Helical" evidence="7">
    <location>
        <begin position="137"/>
        <end position="155"/>
    </location>
</feature>
<dbReference type="PANTHER" id="PTHR43744:SF2">
    <property type="entry name" value="ARABINOOLIGOSACCHARIDES TRANSPORT SYSTEM PERMEASE PROTEIN ARAQ"/>
    <property type="match status" value="1"/>
</dbReference>
<dbReference type="SUPFAM" id="SSF161098">
    <property type="entry name" value="MetI-like"/>
    <property type="match status" value="1"/>
</dbReference>
<evidence type="ECO:0000256" key="2">
    <source>
        <dbReference type="ARBA" id="ARBA00022448"/>
    </source>
</evidence>
<organism evidence="9 10">
    <name type="scientific">Pseudobutyrivibrio ruminis</name>
    <dbReference type="NCBI Taxonomy" id="46206"/>
    <lineage>
        <taxon>Bacteria</taxon>
        <taxon>Bacillati</taxon>
        <taxon>Bacillota</taxon>
        <taxon>Clostridia</taxon>
        <taxon>Lachnospirales</taxon>
        <taxon>Lachnospiraceae</taxon>
        <taxon>Pseudobutyrivibrio</taxon>
    </lineage>
</organism>
<keyword evidence="9" id="KW-0762">Sugar transport</keyword>
<evidence type="ECO:0000313" key="9">
    <source>
        <dbReference type="EMBL" id="SEK96468.1"/>
    </source>
</evidence>
<evidence type="ECO:0000256" key="1">
    <source>
        <dbReference type="ARBA" id="ARBA00004651"/>
    </source>
</evidence>
<keyword evidence="4 7" id="KW-0812">Transmembrane</keyword>
<dbReference type="InterPro" id="IPR000515">
    <property type="entry name" value="MetI-like"/>
</dbReference>
<evidence type="ECO:0000256" key="4">
    <source>
        <dbReference type="ARBA" id="ARBA00022692"/>
    </source>
</evidence>
<gene>
    <name evidence="9" type="ORF">SAMN02910377_02317</name>
</gene>
<dbReference type="RefSeq" id="WP_074791937.1">
    <property type="nucleotide sequence ID" value="NZ_FNZX01000015.1"/>
</dbReference>